<dbReference type="Proteomes" id="UP000823388">
    <property type="component" value="Chromosome 5K"/>
</dbReference>
<dbReference type="EMBL" id="CM029045">
    <property type="protein sequence ID" value="KAG2599784.1"/>
    <property type="molecule type" value="Genomic_DNA"/>
</dbReference>
<feature type="region of interest" description="Disordered" evidence="10">
    <location>
        <begin position="219"/>
        <end position="241"/>
    </location>
</feature>
<feature type="transmembrane region" description="Helical" evidence="11">
    <location>
        <begin position="891"/>
        <end position="910"/>
    </location>
</feature>
<feature type="domain" description="DUF2921" evidence="14">
    <location>
        <begin position="36"/>
        <end position="196"/>
    </location>
</feature>
<evidence type="ECO:0000256" key="7">
    <source>
        <dbReference type="ARBA" id="ARBA00022786"/>
    </source>
</evidence>
<keyword evidence="7" id="KW-0833">Ubl conjugation pathway</keyword>
<dbReference type="PANTHER" id="PTHR33389:SF35">
    <property type="entry name" value="DUF2921 FAMILY PROTEIN"/>
    <property type="match status" value="1"/>
</dbReference>
<comment type="subcellular location">
    <subcellularLocation>
        <location evidence="2">Endomembrane system</location>
        <topology evidence="2">Multi-pass membrane protein</topology>
    </subcellularLocation>
</comment>
<feature type="domain" description="DUF2921" evidence="14">
    <location>
        <begin position="223"/>
        <end position="397"/>
    </location>
</feature>
<keyword evidence="16" id="KW-1185">Reference proteome</keyword>
<feature type="chain" id="PRO_5035835921" description="RING-type E3 ubiquitin transferase" evidence="12">
    <location>
        <begin position="27"/>
        <end position="939"/>
    </location>
</feature>
<evidence type="ECO:0000256" key="3">
    <source>
        <dbReference type="ARBA" id="ARBA00004906"/>
    </source>
</evidence>
<dbReference type="GO" id="GO:0012505">
    <property type="term" value="C:endomembrane system"/>
    <property type="evidence" value="ECO:0007669"/>
    <property type="project" value="UniProtKB-SubCell"/>
</dbReference>
<evidence type="ECO:0000259" key="13">
    <source>
        <dbReference type="Pfam" id="PF11145"/>
    </source>
</evidence>
<feature type="transmembrane region" description="Helical" evidence="11">
    <location>
        <begin position="724"/>
        <end position="745"/>
    </location>
</feature>
<evidence type="ECO:0000259" key="14">
    <source>
        <dbReference type="Pfam" id="PF25333"/>
    </source>
</evidence>
<comment type="pathway">
    <text evidence="3">Protein modification; protein ubiquitination.</text>
</comment>
<keyword evidence="6 11" id="KW-0812">Transmembrane</keyword>
<feature type="region of interest" description="Disordered" evidence="10">
    <location>
        <begin position="306"/>
        <end position="326"/>
    </location>
</feature>
<feature type="transmembrane region" description="Helical" evidence="11">
    <location>
        <begin position="647"/>
        <end position="667"/>
    </location>
</feature>
<evidence type="ECO:0000256" key="6">
    <source>
        <dbReference type="ARBA" id="ARBA00022692"/>
    </source>
</evidence>
<feature type="compositionally biased region" description="Low complexity" evidence="10">
    <location>
        <begin position="261"/>
        <end position="271"/>
    </location>
</feature>
<dbReference type="GO" id="GO:0061630">
    <property type="term" value="F:ubiquitin protein ligase activity"/>
    <property type="evidence" value="ECO:0007669"/>
    <property type="project" value="UniProtKB-EC"/>
</dbReference>
<evidence type="ECO:0000313" key="15">
    <source>
        <dbReference type="EMBL" id="KAG2599784.1"/>
    </source>
</evidence>
<feature type="signal peptide" evidence="12">
    <location>
        <begin position="1"/>
        <end position="26"/>
    </location>
</feature>
<comment type="caution">
    <text evidence="15">The sequence shown here is derived from an EMBL/GenBank/DDBJ whole genome shotgun (WGS) entry which is preliminary data.</text>
</comment>
<organism evidence="15 16">
    <name type="scientific">Panicum virgatum</name>
    <name type="common">Blackwell switchgrass</name>
    <dbReference type="NCBI Taxonomy" id="38727"/>
    <lineage>
        <taxon>Eukaryota</taxon>
        <taxon>Viridiplantae</taxon>
        <taxon>Streptophyta</taxon>
        <taxon>Embryophyta</taxon>
        <taxon>Tracheophyta</taxon>
        <taxon>Spermatophyta</taxon>
        <taxon>Magnoliopsida</taxon>
        <taxon>Liliopsida</taxon>
        <taxon>Poales</taxon>
        <taxon>Poaceae</taxon>
        <taxon>PACMAD clade</taxon>
        <taxon>Panicoideae</taxon>
        <taxon>Panicodae</taxon>
        <taxon>Paniceae</taxon>
        <taxon>Panicinae</taxon>
        <taxon>Panicum</taxon>
        <taxon>Panicum sect. Hiantes</taxon>
    </lineage>
</organism>
<dbReference type="Pfam" id="PF25333">
    <property type="entry name" value="DUF2921_N"/>
    <property type="match status" value="3"/>
</dbReference>
<evidence type="ECO:0000256" key="10">
    <source>
        <dbReference type="SAM" id="MobiDB-lite"/>
    </source>
</evidence>
<dbReference type="PANTHER" id="PTHR33389">
    <property type="entry name" value="FAMILY PROTEIN, PUTATIVE (DUF2921)-RELATED"/>
    <property type="match status" value="1"/>
</dbReference>
<evidence type="ECO:0000256" key="5">
    <source>
        <dbReference type="ARBA" id="ARBA00022679"/>
    </source>
</evidence>
<accession>A0A8T0SRE6</accession>
<keyword evidence="9 11" id="KW-0472">Membrane</keyword>
<feature type="compositionally biased region" description="Low complexity" evidence="10">
    <location>
        <begin position="222"/>
        <end position="237"/>
    </location>
</feature>
<evidence type="ECO:0000256" key="8">
    <source>
        <dbReference type="ARBA" id="ARBA00022989"/>
    </source>
</evidence>
<dbReference type="OrthoDB" id="682886at2759"/>
<protein>
    <recommendedName>
        <fullName evidence="4">RING-type E3 ubiquitin transferase</fullName>
        <ecNumber evidence="4">2.3.2.27</ecNumber>
    </recommendedName>
</protein>
<evidence type="ECO:0000313" key="16">
    <source>
        <dbReference type="Proteomes" id="UP000823388"/>
    </source>
</evidence>
<evidence type="ECO:0000256" key="1">
    <source>
        <dbReference type="ARBA" id="ARBA00000900"/>
    </source>
</evidence>
<keyword evidence="12" id="KW-0732">Signal</keyword>
<comment type="catalytic activity">
    <reaction evidence="1">
        <text>S-ubiquitinyl-[E2 ubiquitin-conjugating enzyme]-L-cysteine + [acceptor protein]-L-lysine = [E2 ubiquitin-conjugating enzyme]-L-cysteine + N(6)-ubiquitinyl-[acceptor protein]-L-lysine.</text>
        <dbReference type="EC" id="2.3.2.27"/>
    </reaction>
</comment>
<evidence type="ECO:0000256" key="11">
    <source>
        <dbReference type="SAM" id="Phobius"/>
    </source>
</evidence>
<feature type="domain" description="DUF2921" evidence="14">
    <location>
        <begin position="451"/>
        <end position="623"/>
    </location>
</feature>
<evidence type="ECO:0000256" key="9">
    <source>
        <dbReference type="ARBA" id="ARBA00023136"/>
    </source>
</evidence>
<feature type="transmembrane region" description="Helical" evidence="11">
    <location>
        <begin position="679"/>
        <end position="704"/>
    </location>
</feature>
<feature type="transmembrane region" description="Helical" evidence="11">
    <location>
        <begin position="766"/>
        <end position="787"/>
    </location>
</feature>
<dbReference type="InterPro" id="IPR057425">
    <property type="entry name" value="DUF2921_N"/>
</dbReference>
<keyword evidence="8 11" id="KW-1133">Transmembrane helix</keyword>
<feature type="region of interest" description="Disordered" evidence="10">
    <location>
        <begin position="256"/>
        <end position="276"/>
    </location>
</feature>
<dbReference type="Pfam" id="PF11145">
    <property type="entry name" value="DUF2921"/>
    <property type="match status" value="1"/>
</dbReference>
<dbReference type="EC" id="2.3.2.27" evidence="4"/>
<proteinExistence type="predicted"/>
<dbReference type="InterPro" id="IPR021319">
    <property type="entry name" value="DUF2921"/>
</dbReference>
<dbReference type="AlphaFoldDB" id="A0A8T0SRE6"/>
<evidence type="ECO:0000256" key="12">
    <source>
        <dbReference type="SAM" id="SignalP"/>
    </source>
</evidence>
<reference evidence="15" key="1">
    <citation type="submission" date="2020-05" db="EMBL/GenBank/DDBJ databases">
        <title>WGS assembly of Panicum virgatum.</title>
        <authorList>
            <person name="Lovell J.T."/>
            <person name="Jenkins J."/>
            <person name="Shu S."/>
            <person name="Juenger T.E."/>
            <person name="Schmutz J."/>
        </authorList>
    </citation>
    <scope>NUCLEOTIDE SEQUENCE</scope>
    <source>
        <strain evidence="15">AP13</strain>
    </source>
</reference>
<evidence type="ECO:0000256" key="4">
    <source>
        <dbReference type="ARBA" id="ARBA00012483"/>
    </source>
</evidence>
<sequence length="939" mass="101799">MASHNLAVCRLCFLFLLVSTTTLSSAASDPSSLCTIRPSHAPERIPAGDEEALPLLRSLELSAAYFFGGEDIHFTKDESNATSYSYVARAFSLLPLHVDRTTDPALFHVAATLTLSGGRDLEYIDLGGGRRRYVGSHTVTFYLHGYYSADSAELCMAGSGSYREDDGSNARLLGVALHLLVPNPASILDPFVTGRLRGAGFKTISLVAYAEGDYTYGGGGQSSASCPPRQPSAAAPRRGGDDFSCAHLQGQLVGPYKLQHGGASTSSSGTGAPPPLLDPRLRAPSMHVGQVQCAADGAVRAYAAFSNGTDTERRSRRRRLQPRGRRPPFVVGDEVVVAEGRWDAARRMLCLRACRVVRSESEMSVAVDKGCGLGMSFWFPGVWTIRDRSAVAGALWNSTLAAAGGTNDGGSGVIPVSSAGVHIHRSNFSDLKYSYNDTLVEAARKRYLTSELSTSKMAISGSFMPPNYTRHDFEFRFYDTKDSGHGDAYPVAIGSTIVYGDQLVADDSFSRDAVVDLEKHELLRVSYEISIHQVIRLKNRTRHDRNASPISIEERKLTAEGVFDPKTGILCMIACQERNGSTDCEILITVHLASLDATARAHGRGAISSLRNKTADPLFFEKIEIVLYGMYRGQVAESVSRMDLESIMLVISTTLPCVFAVLQIFHVRRRPEAAAGTSITMLVVLALGHVAPLVVGSEALFLSRRRHYAPFPFDSYLPYELSQAMMRAPTLIALLLQLRLIQLAWSARRKTPDDAGRGAAAAERRALWLCVPVYLAGGALTVVAHAMSARCEDCSLTVRLDPEPATLWEDLVSSAGLALDAFLLPQVAMNALAGPAAGAGRVRALSPWFYAGGTVVRALPHVYDVVRARGYVPSLRPSYVYASPRYDRYGVGWDVAVPCAAALLAVLLYLQQRVRRPAAAPPLFPSRRRQGEYELVSNL</sequence>
<feature type="domain" description="SWEET-like" evidence="13">
    <location>
        <begin position="635"/>
        <end position="914"/>
    </location>
</feature>
<name>A0A8T0SRE6_PANVG</name>
<keyword evidence="5" id="KW-0808">Transferase</keyword>
<gene>
    <name evidence="15" type="ORF">PVAP13_5KG430900</name>
</gene>
<evidence type="ECO:0000256" key="2">
    <source>
        <dbReference type="ARBA" id="ARBA00004127"/>
    </source>
</evidence>
<feature type="compositionally biased region" description="Basic residues" evidence="10">
    <location>
        <begin position="314"/>
        <end position="326"/>
    </location>
</feature>